<evidence type="ECO:0000313" key="3">
    <source>
        <dbReference type="Proteomes" id="UP000198226"/>
    </source>
</evidence>
<reference evidence="3" key="1">
    <citation type="submission" date="2016-06" db="EMBL/GenBank/DDBJ databases">
        <authorList>
            <person name="Varghese N."/>
            <person name="Submissions Spin"/>
        </authorList>
    </citation>
    <scope>NUCLEOTIDE SEQUENCE [LARGE SCALE GENOMIC DNA]</scope>
    <source>
        <strain evidence="3">DSM 44983</strain>
    </source>
</reference>
<gene>
    <name evidence="2" type="ORF">GA0070623_4237</name>
</gene>
<sequence length="334" mass="32978">MTDGPDDDQRLVVALDVGGTGMKCALVRPDGSTAHAERHPTDAGRGPDAVVATVLAVAGGLADRARAAGATPVACGVAVPGVVDEAAGVAVWSANVGFRDVPLRDLVATRLGLPAVLGHDVRVGGIAEARLGAGRDARHVLFVAIGTGIAAAHVVAGSAAVGAHGAAGEIGHILVRPDGPRCGCGRTGCLEALASASAVARRYAALADGPRPGAAGTGPGAAPADTAPARSAVSAADVAGRAAAGEELAGRVWRESVEALADGLATGQALYDVDTMVIGGGLARAGEQLLGPLRAALHERMTFHREPRLVAAALGDEAGCLGAALLALDSLERR</sequence>
<dbReference type="Gene3D" id="3.30.420.40">
    <property type="match status" value="2"/>
</dbReference>
<dbReference type="EMBL" id="LT607752">
    <property type="protein sequence ID" value="SCG77390.1"/>
    <property type="molecule type" value="Genomic_DNA"/>
</dbReference>
<dbReference type="InterPro" id="IPR000600">
    <property type="entry name" value="ROK"/>
</dbReference>
<evidence type="ECO:0000256" key="1">
    <source>
        <dbReference type="ARBA" id="ARBA00006479"/>
    </source>
</evidence>
<proteinExistence type="inferred from homology"/>
<dbReference type="SUPFAM" id="SSF53067">
    <property type="entry name" value="Actin-like ATPase domain"/>
    <property type="match status" value="1"/>
</dbReference>
<dbReference type="AlphaFoldDB" id="A0A1C5K3P7"/>
<keyword evidence="2" id="KW-0808">Transferase</keyword>
<accession>A0A1C5K3P7</accession>
<keyword evidence="2" id="KW-0418">Kinase</keyword>
<dbReference type="Proteomes" id="UP000198226">
    <property type="component" value="Chromosome I"/>
</dbReference>
<evidence type="ECO:0000313" key="2">
    <source>
        <dbReference type="EMBL" id="SCG77390.1"/>
    </source>
</evidence>
<dbReference type="PANTHER" id="PTHR18964:SF149">
    <property type="entry name" value="BIFUNCTIONAL UDP-N-ACETYLGLUCOSAMINE 2-EPIMERASE_N-ACETYLMANNOSAMINE KINASE"/>
    <property type="match status" value="1"/>
</dbReference>
<keyword evidence="3" id="KW-1185">Reference proteome</keyword>
<comment type="similarity">
    <text evidence="1">Belongs to the ROK (NagC/XylR) family.</text>
</comment>
<dbReference type="GO" id="GO:0016301">
    <property type="term" value="F:kinase activity"/>
    <property type="evidence" value="ECO:0007669"/>
    <property type="project" value="UniProtKB-KW"/>
</dbReference>
<dbReference type="InterPro" id="IPR043129">
    <property type="entry name" value="ATPase_NBD"/>
</dbReference>
<dbReference type="PANTHER" id="PTHR18964">
    <property type="entry name" value="ROK (REPRESSOR, ORF, KINASE) FAMILY"/>
    <property type="match status" value="1"/>
</dbReference>
<name>A0A1C5K3P7_9ACTN</name>
<dbReference type="Pfam" id="PF00480">
    <property type="entry name" value="ROK"/>
    <property type="match status" value="1"/>
</dbReference>
<organism evidence="2 3">
    <name type="scientific">Micromonospora rifamycinica</name>
    <dbReference type="NCBI Taxonomy" id="291594"/>
    <lineage>
        <taxon>Bacteria</taxon>
        <taxon>Bacillati</taxon>
        <taxon>Actinomycetota</taxon>
        <taxon>Actinomycetes</taxon>
        <taxon>Micromonosporales</taxon>
        <taxon>Micromonosporaceae</taxon>
        <taxon>Micromonospora</taxon>
    </lineage>
</organism>
<protein>
    <submittedName>
        <fullName evidence="2">Glucokinase</fullName>
    </submittedName>
</protein>